<comment type="catalytic activity">
    <reaction evidence="10">
        <text>L-homoserine + NADP(+) = L-aspartate 4-semialdehyde + NADPH + H(+)</text>
        <dbReference type="Rhea" id="RHEA:15761"/>
        <dbReference type="ChEBI" id="CHEBI:15378"/>
        <dbReference type="ChEBI" id="CHEBI:57476"/>
        <dbReference type="ChEBI" id="CHEBI:57783"/>
        <dbReference type="ChEBI" id="CHEBI:58349"/>
        <dbReference type="ChEBI" id="CHEBI:537519"/>
        <dbReference type="EC" id="1.1.1.3"/>
    </reaction>
</comment>
<dbReference type="PANTHER" id="PTHR43331">
    <property type="entry name" value="HOMOSERINE DEHYDROGENASE"/>
    <property type="match status" value="1"/>
</dbReference>
<dbReference type="InterPro" id="IPR019811">
    <property type="entry name" value="HDH_CS"/>
</dbReference>
<evidence type="ECO:0000256" key="4">
    <source>
        <dbReference type="ARBA" id="ARBA00013213"/>
    </source>
</evidence>
<feature type="domain" description="Homoserine dehydrogenase catalytic" evidence="12">
    <location>
        <begin position="131"/>
        <end position="307"/>
    </location>
</feature>
<feature type="domain" description="Aspartate/homoserine dehydrogenase NAD-binding" evidence="13">
    <location>
        <begin position="13"/>
        <end position="123"/>
    </location>
</feature>
<dbReference type="InterPro" id="IPR005106">
    <property type="entry name" value="Asp/hSer_DH_NAD-bd"/>
</dbReference>
<keyword evidence="15" id="KW-1185">Reference proteome</keyword>
<reference evidence="15" key="1">
    <citation type="journal article" date="2019" name="Int. J. Syst. Evol. Microbiol.">
        <title>The Global Catalogue of Microorganisms (GCM) 10K type strain sequencing project: providing services to taxonomists for standard genome sequencing and annotation.</title>
        <authorList>
            <consortium name="The Broad Institute Genomics Platform"/>
            <consortium name="The Broad Institute Genome Sequencing Center for Infectious Disease"/>
            <person name="Wu L."/>
            <person name="Ma J."/>
        </authorList>
    </citation>
    <scope>NUCLEOTIDE SEQUENCE [LARGE SCALE GENOMIC DNA]</scope>
    <source>
        <strain evidence="15">JCM 16083</strain>
    </source>
</reference>
<dbReference type="Pfam" id="PF00742">
    <property type="entry name" value="Homoserine_dh"/>
    <property type="match status" value="1"/>
</dbReference>
<evidence type="ECO:0000256" key="10">
    <source>
        <dbReference type="RuleBase" id="RU000579"/>
    </source>
</evidence>
<evidence type="ECO:0000313" key="15">
    <source>
        <dbReference type="Proteomes" id="UP001501126"/>
    </source>
</evidence>
<proteinExistence type="inferred from homology"/>
<evidence type="ECO:0000256" key="9">
    <source>
        <dbReference type="ARBA" id="ARBA00023167"/>
    </source>
</evidence>
<dbReference type="EC" id="1.1.1.3" evidence="4 10"/>
<dbReference type="PANTHER" id="PTHR43331:SF1">
    <property type="entry name" value="HOMOSERINE DEHYDROGENASE"/>
    <property type="match status" value="1"/>
</dbReference>
<dbReference type="InterPro" id="IPR036291">
    <property type="entry name" value="NAD(P)-bd_dom_sf"/>
</dbReference>
<dbReference type="EMBL" id="BAAAFH010000007">
    <property type="protein sequence ID" value="GAA0875080.1"/>
    <property type="molecule type" value="Genomic_DNA"/>
</dbReference>
<keyword evidence="8 10" id="KW-0560">Oxidoreductase</keyword>
<dbReference type="Pfam" id="PF03447">
    <property type="entry name" value="NAD_binding_3"/>
    <property type="match status" value="1"/>
</dbReference>
<accession>A0ABP3Y0K7</accession>
<evidence type="ECO:0000259" key="12">
    <source>
        <dbReference type="Pfam" id="PF00742"/>
    </source>
</evidence>
<dbReference type="Gene3D" id="3.40.50.720">
    <property type="entry name" value="NAD(P)-binding Rossmann-like Domain"/>
    <property type="match status" value="1"/>
</dbReference>
<keyword evidence="6 10" id="KW-0028">Amino-acid biosynthesis</keyword>
<evidence type="ECO:0000313" key="14">
    <source>
        <dbReference type="EMBL" id="GAA0875080.1"/>
    </source>
</evidence>
<dbReference type="NCBIfam" id="NF004976">
    <property type="entry name" value="PRK06349.1"/>
    <property type="match status" value="1"/>
</dbReference>
<evidence type="ECO:0000256" key="11">
    <source>
        <dbReference type="RuleBase" id="RU004171"/>
    </source>
</evidence>
<comment type="similarity">
    <text evidence="3 11">Belongs to the homoserine dehydrogenase family.</text>
</comment>
<keyword evidence="10" id="KW-0521">NADP</keyword>
<keyword evidence="9 10" id="KW-0486">Methionine biosynthesis</keyword>
<protein>
    <recommendedName>
        <fullName evidence="5 10">Homoserine dehydrogenase</fullName>
        <ecNumber evidence="4 10">1.1.1.3</ecNumber>
    </recommendedName>
</protein>
<comment type="pathway">
    <text evidence="2 10">Amino-acid biosynthesis; L-methionine biosynthesis via de novo pathway; L-homoserine from L-aspartate: step 3/3.</text>
</comment>
<gene>
    <name evidence="14" type="ORF">GCM10009118_14880</name>
</gene>
<dbReference type="Gene3D" id="3.30.360.10">
    <property type="entry name" value="Dihydrodipicolinate Reductase, domain 2"/>
    <property type="match status" value="1"/>
</dbReference>
<evidence type="ECO:0000256" key="1">
    <source>
        <dbReference type="ARBA" id="ARBA00005056"/>
    </source>
</evidence>
<evidence type="ECO:0000256" key="8">
    <source>
        <dbReference type="ARBA" id="ARBA00023002"/>
    </source>
</evidence>
<evidence type="ECO:0000259" key="13">
    <source>
        <dbReference type="Pfam" id="PF03447"/>
    </source>
</evidence>
<dbReference type="Proteomes" id="UP001501126">
    <property type="component" value="Unassembled WGS sequence"/>
</dbReference>
<comment type="caution">
    <text evidence="14">The sequence shown here is derived from an EMBL/GenBank/DDBJ whole genome shotgun (WGS) entry which is preliminary data.</text>
</comment>
<dbReference type="RefSeq" id="WP_343786159.1">
    <property type="nucleotide sequence ID" value="NZ_BAAAFH010000007.1"/>
</dbReference>
<dbReference type="SUPFAM" id="SSF51735">
    <property type="entry name" value="NAD(P)-binding Rossmann-fold domains"/>
    <property type="match status" value="1"/>
</dbReference>
<evidence type="ECO:0000256" key="2">
    <source>
        <dbReference type="ARBA" id="ARBA00005062"/>
    </source>
</evidence>
<dbReference type="SUPFAM" id="SSF55347">
    <property type="entry name" value="Glyceraldehyde-3-phosphate dehydrogenase-like, C-terminal domain"/>
    <property type="match status" value="1"/>
</dbReference>
<evidence type="ECO:0000256" key="7">
    <source>
        <dbReference type="ARBA" id="ARBA00022697"/>
    </source>
</evidence>
<dbReference type="InterPro" id="IPR001342">
    <property type="entry name" value="HDH_cat"/>
</dbReference>
<sequence>MKNKKKLTIGLFGLGCVGGGLYEVLNRSSLIDAEIKTICIRDQNKKRTLSEYILTTDRYAILDDDEINVVVELIDDANAAYEIVSEALKRGKHVVTANKKMVAEHLDELIKLARKNEVSFLYEASVCGSIPVIRNLEEYYNNDSLSSVTGICNGTTNYILSQTNRGLTFAEALSKAQELGFAESDPTMDIDGYDSKFKLVLLIKHAFGITVQPDDIANTGIRNIKPQDLNYAAEKGYRVKLFSHAQKIGKHVLGMVAPYFVPETHFAYTVENEFNAIVVEALFSDKQLFIGKGAGSYPTASAVLSDIAALLFDYQYEYKKEQSVIDTFFTNDFSLDIYLGSSEGEIGLNELSFELEYTRFVSDEYAYKTGRVLFSELKAMDFNKKKHLFFAILPDASVGLSENPRITGAQKNKELIPG</sequence>
<keyword evidence="7 10" id="KW-0791">Threonine biosynthesis</keyword>
<evidence type="ECO:0000256" key="3">
    <source>
        <dbReference type="ARBA" id="ARBA00006753"/>
    </source>
</evidence>
<dbReference type="PROSITE" id="PS01042">
    <property type="entry name" value="HOMOSER_DHGENASE"/>
    <property type="match status" value="1"/>
</dbReference>
<name>A0ABP3Y0K7_9FLAO</name>
<organism evidence="14 15">
    <name type="scientific">Wandonia haliotis</name>
    <dbReference type="NCBI Taxonomy" id="574963"/>
    <lineage>
        <taxon>Bacteria</taxon>
        <taxon>Pseudomonadati</taxon>
        <taxon>Bacteroidota</taxon>
        <taxon>Flavobacteriia</taxon>
        <taxon>Flavobacteriales</taxon>
        <taxon>Crocinitomicaceae</taxon>
        <taxon>Wandonia</taxon>
    </lineage>
</organism>
<comment type="pathway">
    <text evidence="1 10">Amino-acid biosynthesis; L-threonine biosynthesis; L-threonine from L-aspartate: step 3/5.</text>
</comment>
<evidence type="ECO:0000256" key="5">
    <source>
        <dbReference type="ARBA" id="ARBA00013376"/>
    </source>
</evidence>
<evidence type="ECO:0000256" key="6">
    <source>
        <dbReference type="ARBA" id="ARBA00022605"/>
    </source>
</evidence>